<dbReference type="CDD" id="cd02869">
    <property type="entry name" value="PseudoU_synth_RluA_like"/>
    <property type="match status" value="1"/>
</dbReference>
<evidence type="ECO:0000313" key="6">
    <source>
        <dbReference type="Proteomes" id="UP001597212"/>
    </source>
</evidence>
<dbReference type="GO" id="GO:0016853">
    <property type="term" value="F:isomerase activity"/>
    <property type="evidence" value="ECO:0007669"/>
    <property type="project" value="UniProtKB-KW"/>
</dbReference>
<name>A0ABW4CWL1_9LACO</name>
<dbReference type="InterPro" id="IPR050188">
    <property type="entry name" value="RluA_PseudoU_synthase"/>
</dbReference>
<evidence type="ECO:0000313" key="5">
    <source>
        <dbReference type="EMBL" id="MFD1440353.1"/>
    </source>
</evidence>
<keyword evidence="6" id="KW-1185">Reference proteome</keyword>
<sequence>MNFSFQYSAERATTVKRVLMRQGVSHRLLTKLFAANAVFLNGEPTENQPVIHGDKVRFELPPSAAVTISDGALTIVQELDDWLIVNKPVGLASVPGPSSPDDSLLNRAAGYLAAAGIDGPQPAIMTRLDRDTSGLVLIAKHIFAQGKLDQAGDSGLTKQYQAVVSGTIDPAVGTITLPLAKAADGIHREVAEGGQVAITDYAVAATHDGLSLVNIVLQTGRTHQIRVHFAAIGHPLVGDPLYGEATSAYGHQLLQASGLTFTDPFTGLTHSYHLAAPADWPAFLQA</sequence>
<gene>
    <name evidence="5" type="ORF">ACFQ5K_02980</name>
</gene>
<dbReference type="Pfam" id="PF00849">
    <property type="entry name" value="PseudoU_synth_2"/>
    <property type="match status" value="1"/>
</dbReference>
<comment type="caution">
    <text evidence="5">The sequence shown here is derived from an EMBL/GenBank/DDBJ whole genome shotgun (WGS) entry which is preliminary data.</text>
</comment>
<dbReference type="InterPro" id="IPR006145">
    <property type="entry name" value="PsdUridine_synth_RsuA/RluA"/>
</dbReference>
<protein>
    <recommendedName>
        <fullName evidence="2">RNA pseudouridylate synthase</fullName>
    </recommendedName>
    <alternativeName>
        <fullName evidence="3">RNA-uridine isomerase</fullName>
    </alternativeName>
</protein>
<feature type="domain" description="Pseudouridine synthase RsuA/RluA-like" evidence="4">
    <location>
        <begin position="81"/>
        <end position="231"/>
    </location>
</feature>
<dbReference type="Gene3D" id="3.30.2350.10">
    <property type="entry name" value="Pseudouridine synthase"/>
    <property type="match status" value="1"/>
</dbReference>
<comment type="catalytic activity">
    <reaction evidence="1">
        <text>a uridine in RNA = a pseudouridine in RNA</text>
        <dbReference type="Rhea" id="RHEA:48348"/>
        <dbReference type="Rhea" id="RHEA-COMP:12068"/>
        <dbReference type="Rhea" id="RHEA-COMP:12069"/>
        <dbReference type="ChEBI" id="CHEBI:65314"/>
        <dbReference type="ChEBI" id="CHEBI:65315"/>
    </reaction>
</comment>
<evidence type="ECO:0000256" key="1">
    <source>
        <dbReference type="ARBA" id="ARBA00000073"/>
    </source>
</evidence>
<evidence type="ECO:0000256" key="2">
    <source>
        <dbReference type="ARBA" id="ARBA00031870"/>
    </source>
</evidence>
<dbReference type="Proteomes" id="UP001597212">
    <property type="component" value="Unassembled WGS sequence"/>
</dbReference>
<dbReference type="RefSeq" id="WP_125757431.1">
    <property type="nucleotide sequence ID" value="NZ_JBHTOK010000013.1"/>
</dbReference>
<dbReference type="PANTHER" id="PTHR21600:SF35">
    <property type="entry name" value="PSEUDOURIDINE SYNTHASE"/>
    <property type="match status" value="1"/>
</dbReference>
<dbReference type="InterPro" id="IPR020103">
    <property type="entry name" value="PsdUridine_synth_cat_dom_sf"/>
</dbReference>
<proteinExistence type="predicted"/>
<reference evidence="6" key="1">
    <citation type="journal article" date="2019" name="Int. J. Syst. Evol. Microbiol.">
        <title>The Global Catalogue of Microorganisms (GCM) 10K type strain sequencing project: providing services to taxonomists for standard genome sequencing and annotation.</title>
        <authorList>
            <consortium name="The Broad Institute Genomics Platform"/>
            <consortium name="The Broad Institute Genome Sequencing Center for Infectious Disease"/>
            <person name="Wu L."/>
            <person name="Ma J."/>
        </authorList>
    </citation>
    <scope>NUCLEOTIDE SEQUENCE [LARGE SCALE GENOMIC DNA]</scope>
    <source>
        <strain evidence="6">CCM 8912</strain>
    </source>
</reference>
<dbReference type="SUPFAM" id="SSF55120">
    <property type="entry name" value="Pseudouridine synthase"/>
    <property type="match status" value="1"/>
</dbReference>
<accession>A0ABW4CWL1</accession>
<evidence type="ECO:0000256" key="3">
    <source>
        <dbReference type="ARBA" id="ARBA00033164"/>
    </source>
</evidence>
<keyword evidence="5" id="KW-0413">Isomerase</keyword>
<evidence type="ECO:0000259" key="4">
    <source>
        <dbReference type="Pfam" id="PF00849"/>
    </source>
</evidence>
<dbReference type="EMBL" id="JBHTOK010000013">
    <property type="protein sequence ID" value="MFD1440353.1"/>
    <property type="molecule type" value="Genomic_DNA"/>
</dbReference>
<dbReference type="PANTHER" id="PTHR21600">
    <property type="entry name" value="MITOCHONDRIAL RNA PSEUDOURIDINE SYNTHASE"/>
    <property type="match status" value="1"/>
</dbReference>
<organism evidence="5 6">
    <name type="scientific">Lacticaseibacillus hegangensis</name>
    <dbReference type="NCBI Taxonomy" id="2486010"/>
    <lineage>
        <taxon>Bacteria</taxon>
        <taxon>Bacillati</taxon>
        <taxon>Bacillota</taxon>
        <taxon>Bacilli</taxon>
        <taxon>Lactobacillales</taxon>
        <taxon>Lactobacillaceae</taxon>
        <taxon>Lacticaseibacillus</taxon>
    </lineage>
</organism>